<dbReference type="InterPro" id="IPR017853">
    <property type="entry name" value="GH"/>
</dbReference>
<dbReference type="Gene3D" id="3.90.400.10">
    <property type="entry name" value="Oligo-1,6-glucosidase, Domain 2"/>
    <property type="match status" value="1"/>
</dbReference>
<accession>A0A134AMY0</accession>
<evidence type="ECO:0000313" key="6">
    <source>
        <dbReference type="EMBL" id="KXB69058.1"/>
    </source>
</evidence>
<dbReference type="AlphaFoldDB" id="A0A134AMY0"/>
<dbReference type="Proteomes" id="UP000070483">
    <property type="component" value="Unassembled WGS sequence"/>
</dbReference>
<dbReference type="GO" id="GO:0009313">
    <property type="term" value="P:oligosaccharide catabolic process"/>
    <property type="evidence" value="ECO:0007669"/>
    <property type="project" value="TreeGrafter"/>
</dbReference>
<feature type="domain" description="Glycosyl hydrolase family 13 catalytic" evidence="5">
    <location>
        <begin position="28"/>
        <end position="439"/>
    </location>
</feature>
<evidence type="ECO:0000313" key="7">
    <source>
        <dbReference type="Proteomes" id="UP000070483"/>
    </source>
</evidence>
<protein>
    <submittedName>
        <fullName evidence="6">Alpha amylase, catalytic domain protein</fullName>
    </submittedName>
</protein>
<dbReference type="EMBL" id="LSDD01000036">
    <property type="protein sequence ID" value="KXB69058.1"/>
    <property type="molecule type" value="Genomic_DNA"/>
</dbReference>
<comment type="caution">
    <text evidence="6">The sequence shown here is derived from an EMBL/GenBank/DDBJ whole genome shotgun (WGS) entry which is preliminary data.</text>
</comment>
<dbReference type="PANTHER" id="PTHR10357:SF179">
    <property type="entry name" value="NEUTRAL AND BASIC AMINO ACID TRANSPORT PROTEIN RBAT"/>
    <property type="match status" value="1"/>
</dbReference>
<proteinExistence type="inferred from homology"/>
<dbReference type="InterPro" id="IPR056300">
    <property type="entry name" value="SusG-like_C"/>
</dbReference>
<keyword evidence="2" id="KW-0378">Hydrolase</keyword>
<dbReference type="GO" id="GO:0004556">
    <property type="term" value="F:alpha-amylase activity"/>
    <property type="evidence" value="ECO:0007669"/>
    <property type="project" value="TreeGrafter"/>
</dbReference>
<keyword evidence="3" id="KW-0326">Glycosidase</keyword>
<dbReference type="PANTHER" id="PTHR10357">
    <property type="entry name" value="ALPHA-AMYLASE FAMILY MEMBER"/>
    <property type="match status" value="1"/>
</dbReference>
<dbReference type="InterPro" id="IPR006047">
    <property type="entry name" value="GH13_cat_dom"/>
</dbReference>
<feature type="region of interest" description="Disordered" evidence="4">
    <location>
        <begin position="432"/>
        <end position="455"/>
    </location>
</feature>
<name>A0A134AMY0_9FUSO</name>
<dbReference type="Pfam" id="PF00128">
    <property type="entry name" value="Alpha-amylase"/>
    <property type="match status" value="1"/>
</dbReference>
<dbReference type="CDD" id="cd11333">
    <property type="entry name" value="AmyAc_SI_OligoGlu_DGase"/>
    <property type="match status" value="1"/>
</dbReference>
<dbReference type="SUPFAM" id="SSF51445">
    <property type="entry name" value="(Trans)glycosidases"/>
    <property type="match status" value="1"/>
</dbReference>
<feature type="compositionally biased region" description="Polar residues" evidence="4">
    <location>
        <begin position="439"/>
        <end position="450"/>
    </location>
</feature>
<dbReference type="InterPro" id="IPR013780">
    <property type="entry name" value="Glyco_hydro_b"/>
</dbReference>
<organism evidence="6 7">
    <name type="scientific">Leptotrichia wadei</name>
    <dbReference type="NCBI Taxonomy" id="157687"/>
    <lineage>
        <taxon>Bacteria</taxon>
        <taxon>Fusobacteriati</taxon>
        <taxon>Fusobacteriota</taxon>
        <taxon>Fusobacteriia</taxon>
        <taxon>Fusobacteriales</taxon>
        <taxon>Leptotrichiaceae</taxon>
        <taxon>Leptotrichia</taxon>
    </lineage>
</organism>
<dbReference type="Gene3D" id="2.60.40.1180">
    <property type="entry name" value="Golgi alpha-mannosidase II"/>
    <property type="match status" value="1"/>
</dbReference>
<evidence type="ECO:0000256" key="4">
    <source>
        <dbReference type="SAM" id="MobiDB-lite"/>
    </source>
</evidence>
<reference evidence="7" key="1">
    <citation type="submission" date="2016-01" db="EMBL/GenBank/DDBJ databases">
        <authorList>
            <person name="Mitreva M."/>
            <person name="Pepin K.H."/>
            <person name="Mihindukulasuriya K.A."/>
            <person name="Fulton R."/>
            <person name="Fronick C."/>
            <person name="O'Laughlin M."/>
            <person name="Miner T."/>
            <person name="Herter B."/>
            <person name="Rosa B.A."/>
            <person name="Cordes M."/>
            <person name="Tomlinson C."/>
            <person name="Wollam A."/>
            <person name="Palsikar V.B."/>
            <person name="Mardis E.R."/>
            <person name="Wilson R.K."/>
        </authorList>
    </citation>
    <scope>NUCLEOTIDE SEQUENCE [LARGE SCALE GENOMIC DNA]</scope>
    <source>
        <strain evidence="7">KA00185</strain>
    </source>
</reference>
<dbReference type="FunFam" id="3.90.400.10:FF:000002">
    <property type="entry name" value="Sucrose isomerase"/>
    <property type="match status" value="1"/>
</dbReference>
<dbReference type="SMART" id="SM00642">
    <property type="entry name" value="Aamy"/>
    <property type="match status" value="1"/>
</dbReference>
<gene>
    <name evidence="6" type="ORF">HMPREF3180_00600</name>
</gene>
<dbReference type="Pfam" id="PF23915">
    <property type="entry name" value="SusG_C"/>
    <property type="match status" value="1"/>
</dbReference>
<sequence length="590" mass="68672">MTLLNMKEKNMDIKKLDKKWWKKEVGYQIYPRSFYDSNNDGIGDLNGITEKLDYLKDLGITLIWICPIFKSPMDDNGYDISDYYDVNPEFGTKEDLEKLITEAEKRGIKIILDLVINHTSDEHEWFLEALRNPESKYRDYYIFKRGENGLPPTNWRSHFGGSAWEKVEGETDENGNEMYYLHLFSKKQPDLNWENPEVREELYKMVNYWLEKGIAGFRVDAINSIKKDARYLNLPVDGADGFAYSIKYTLNQSGIEEFLGELAKKTFKKHNCMTVAETPLLEYERYNDFIGEDGFFSMIFDFSYSDLDMTKGGFYYSLRDIPTVELRNKIFESQLTQQKYGWGAPFLENHDLPRSLNKFFGKKANETNAKLLANVFFFLRGTPFIYQGQEIGMDNFVRNDISEFDDIASKDQYQRALGEGFSSEEALHFVNKRSRDNSRTPMQWDSSKNAGFSKDKDSKSWIKLTGSQAATNVVDQINDKDSIFSHYKKMIDLRQNGKYSDCLTFGDFISVPLENEKIIAYVRKYKNQKVLCINNFSELKQEVKLSEIAKVLGEKEIKIGEILINNFKGLENNEVKVVLEEFQSLLVEIL</sequence>
<dbReference type="PATRIC" id="fig|157687.3.peg.599"/>
<comment type="similarity">
    <text evidence="1">Belongs to the glycosyl hydrolase 13 family.</text>
</comment>
<dbReference type="STRING" id="157687.HMPREF3180_00600"/>
<keyword evidence="7" id="KW-1185">Reference proteome</keyword>
<dbReference type="SUPFAM" id="SSF51011">
    <property type="entry name" value="Glycosyl hydrolase domain"/>
    <property type="match status" value="1"/>
</dbReference>
<evidence type="ECO:0000256" key="2">
    <source>
        <dbReference type="ARBA" id="ARBA00022801"/>
    </source>
</evidence>
<dbReference type="Gene3D" id="3.20.20.80">
    <property type="entry name" value="Glycosidases"/>
    <property type="match status" value="1"/>
</dbReference>
<evidence type="ECO:0000259" key="5">
    <source>
        <dbReference type="SMART" id="SM00642"/>
    </source>
</evidence>
<evidence type="ECO:0000256" key="3">
    <source>
        <dbReference type="ARBA" id="ARBA00023295"/>
    </source>
</evidence>
<evidence type="ECO:0000256" key="1">
    <source>
        <dbReference type="ARBA" id="ARBA00008061"/>
    </source>
</evidence>
<dbReference type="FunFam" id="3.20.20.80:FF:000064">
    <property type="entry name" value="Oligo-1,6-glucosidase"/>
    <property type="match status" value="2"/>
</dbReference>
<dbReference type="InterPro" id="IPR045857">
    <property type="entry name" value="O16G_dom_2"/>
</dbReference>